<protein>
    <submittedName>
        <fullName evidence="2">Uncharacterized protein</fullName>
    </submittedName>
</protein>
<dbReference type="Proteomes" id="UP001152795">
    <property type="component" value="Unassembled WGS sequence"/>
</dbReference>
<comment type="caution">
    <text evidence="2">The sequence shown here is derived from an EMBL/GenBank/DDBJ whole genome shotgun (WGS) entry which is preliminary data.</text>
</comment>
<feature type="compositionally biased region" description="Low complexity" evidence="1">
    <location>
        <begin position="328"/>
        <end position="370"/>
    </location>
</feature>
<organism evidence="2 3">
    <name type="scientific">Paramuricea clavata</name>
    <name type="common">Red gorgonian</name>
    <name type="synonym">Violescent sea-whip</name>
    <dbReference type="NCBI Taxonomy" id="317549"/>
    <lineage>
        <taxon>Eukaryota</taxon>
        <taxon>Metazoa</taxon>
        <taxon>Cnidaria</taxon>
        <taxon>Anthozoa</taxon>
        <taxon>Octocorallia</taxon>
        <taxon>Malacalcyonacea</taxon>
        <taxon>Plexauridae</taxon>
        <taxon>Paramuricea</taxon>
    </lineage>
</organism>
<reference evidence="2" key="1">
    <citation type="submission" date="2020-04" db="EMBL/GenBank/DDBJ databases">
        <authorList>
            <person name="Alioto T."/>
            <person name="Alioto T."/>
            <person name="Gomez Garrido J."/>
        </authorList>
    </citation>
    <scope>NUCLEOTIDE SEQUENCE</scope>
    <source>
        <strain evidence="2">A484AB</strain>
    </source>
</reference>
<feature type="region of interest" description="Disordered" evidence="1">
    <location>
        <begin position="317"/>
        <end position="376"/>
    </location>
</feature>
<dbReference type="EMBL" id="CACRXK020007192">
    <property type="protein sequence ID" value="CAB4011567.1"/>
    <property type="molecule type" value="Genomic_DNA"/>
</dbReference>
<gene>
    <name evidence="2" type="ORF">PACLA_8A018043</name>
</gene>
<dbReference type="OrthoDB" id="5990201at2759"/>
<evidence type="ECO:0000313" key="3">
    <source>
        <dbReference type="Proteomes" id="UP001152795"/>
    </source>
</evidence>
<name>A0A7D9ILL3_PARCT</name>
<sequence>MIFRPNLDFAVNFHTFPIYVSETDFFPVDLEYTKPEYVGTGNFVNLIPFDYHQNSYFRSLAACYIATFKSGISENHLNNTLSDSHLITSIVKFHVHYQMEKFMKDQKLIDHYLNEDDLYVLGKYMPTTETWERRTLSSHANLGTWYYGLPADTRQRIRNRHYVRTRYGGTFIEYEYLTKRLPKNVTEDYKIFIPKTSRGLTKIGRRLFQQSLEVYVYAVLGAQAKTRWSITGQGAKSLQTQDVFRKVLKDSIVQNDITTIIRNMRTAIADTNVVLNFAIMPGLILILSDMRILQKTLKGYSNILTLAKSGMSFGKNDEVNFTEQSPMKTSTSPIKSPVKTSTSPSTSPVKTSTSPVKTSTSPVKTSTSPTRDTNLQNPSTLKILAVASMGVAYFLFK</sequence>
<keyword evidence="3" id="KW-1185">Reference proteome</keyword>
<dbReference type="AlphaFoldDB" id="A0A7D9ILL3"/>
<accession>A0A7D9ILL3</accession>
<evidence type="ECO:0000256" key="1">
    <source>
        <dbReference type="SAM" id="MobiDB-lite"/>
    </source>
</evidence>
<evidence type="ECO:0000313" key="2">
    <source>
        <dbReference type="EMBL" id="CAB4011567.1"/>
    </source>
</evidence>
<proteinExistence type="predicted"/>